<gene>
    <name evidence="3" type="ORF">LCGC14_0322850</name>
</gene>
<dbReference type="GO" id="GO:0003677">
    <property type="term" value="F:DNA binding"/>
    <property type="evidence" value="ECO:0007669"/>
    <property type="project" value="InterPro"/>
</dbReference>
<keyword evidence="1" id="KW-0233">DNA recombination</keyword>
<dbReference type="SUPFAM" id="SSF56349">
    <property type="entry name" value="DNA breaking-rejoining enzymes"/>
    <property type="match status" value="1"/>
</dbReference>
<dbReference type="EMBL" id="LAZR01000220">
    <property type="protein sequence ID" value="KKN81066.1"/>
    <property type="molecule type" value="Genomic_DNA"/>
</dbReference>
<dbReference type="InterPro" id="IPR002104">
    <property type="entry name" value="Integrase_catalytic"/>
</dbReference>
<dbReference type="Gene3D" id="1.10.443.10">
    <property type="entry name" value="Intergrase catalytic core"/>
    <property type="match status" value="1"/>
</dbReference>
<dbReference type="Pfam" id="PF00589">
    <property type="entry name" value="Phage_integrase"/>
    <property type="match status" value="1"/>
</dbReference>
<comment type="caution">
    <text evidence="3">The sequence shown here is derived from an EMBL/GenBank/DDBJ whole genome shotgun (WGS) entry which is preliminary data.</text>
</comment>
<protein>
    <recommendedName>
        <fullName evidence="2">Tyr recombinase domain-containing protein</fullName>
    </recommendedName>
</protein>
<proteinExistence type="predicted"/>
<reference evidence="3" key="1">
    <citation type="journal article" date="2015" name="Nature">
        <title>Complex archaea that bridge the gap between prokaryotes and eukaryotes.</title>
        <authorList>
            <person name="Spang A."/>
            <person name="Saw J.H."/>
            <person name="Jorgensen S.L."/>
            <person name="Zaremba-Niedzwiedzka K."/>
            <person name="Martijn J."/>
            <person name="Lind A.E."/>
            <person name="van Eijk R."/>
            <person name="Schleper C."/>
            <person name="Guy L."/>
            <person name="Ettema T.J."/>
        </authorList>
    </citation>
    <scope>NUCLEOTIDE SEQUENCE</scope>
</reference>
<evidence type="ECO:0000259" key="2">
    <source>
        <dbReference type="PROSITE" id="PS51898"/>
    </source>
</evidence>
<dbReference type="AlphaFoldDB" id="A0A0F9W5V8"/>
<dbReference type="InterPro" id="IPR013762">
    <property type="entry name" value="Integrase-like_cat_sf"/>
</dbReference>
<sequence>MKHSKFPPQVYTKDELNRILMACGGHPNGLRNRAIIMMGYRCGLRCAEALALHRSDIALDQGHVLIQRGKGGKSRRIGLPDDAAAAVRSTWNAEPMRGEWAFPTSSAGKLCTSYVRTLLPRLARRANIAKRLHFHGLRHTFAWELSQEGVPMPIIQRALGHSSLNTTAVYLDHLAPHDVINATRNRA</sequence>
<dbReference type="GO" id="GO:0006310">
    <property type="term" value="P:DNA recombination"/>
    <property type="evidence" value="ECO:0007669"/>
    <property type="project" value="UniProtKB-KW"/>
</dbReference>
<organism evidence="3">
    <name type="scientific">marine sediment metagenome</name>
    <dbReference type="NCBI Taxonomy" id="412755"/>
    <lineage>
        <taxon>unclassified sequences</taxon>
        <taxon>metagenomes</taxon>
        <taxon>ecological metagenomes</taxon>
    </lineage>
</organism>
<dbReference type="PROSITE" id="PS51898">
    <property type="entry name" value="TYR_RECOMBINASE"/>
    <property type="match status" value="1"/>
</dbReference>
<evidence type="ECO:0000256" key="1">
    <source>
        <dbReference type="ARBA" id="ARBA00023172"/>
    </source>
</evidence>
<name>A0A0F9W5V8_9ZZZZ</name>
<accession>A0A0F9W5V8</accession>
<dbReference type="PANTHER" id="PTHR30349">
    <property type="entry name" value="PHAGE INTEGRASE-RELATED"/>
    <property type="match status" value="1"/>
</dbReference>
<dbReference type="GO" id="GO:0015074">
    <property type="term" value="P:DNA integration"/>
    <property type="evidence" value="ECO:0007669"/>
    <property type="project" value="InterPro"/>
</dbReference>
<dbReference type="InterPro" id="IPR050090">
    <property type="entry name" value="Tyrosine_recombinase_XerCD"/>
</dbReference>
<feature type="domain" description="Tyr recombinase" evidence="2">
    <location>
        <begin position="6"/>
        <end position="184"/>
    </location>
</feature>
<dbReference type="InterPro" id="IPR011010">
    <property type="entry name" value="DNA_brk_join_enz"/>
</dbReference>
<dbReference type="PANTHER" id="PTHR30349:SF64">
    <property type="entry name" value="PROPHAGE INTEGRASE INTD-RELATED"/>
    <property type="match status" value="1"/>
</dbReference>
<evidence type="ECO:0000313" key="3">
    <source>
        <dbReference type="EMBL" id="KKN81066.1"/>
    </source>
</evidence>